<dbReference type="AlphaFoldDB" id="A0A3S9XGA2"/>
<dbReference type="PROSITE" id="PS51257">
    <property type="entry name" value="PROKAR_LIPOPROTEIN"/>
    <property type="match status" value="1"/>
</dbReference>
<protein>
    <submittedName>
        <fullName evidence="2">Uncharacterized protein</fullName>
    </submittedName>
</protein>
<sequence>MKYIVVILLFFLASACSTGPKMLKDFEGGDKAGIAFDSSTQARNLFIIAQTKDCLNLNGEQRGLIYYPSSSRSRLSNKKIGVPEILGMSAIRREFWLSAKDNIAMVIVKDYHVNKILSGFMFKPEPNAFYYVDNDYKNGDTVMIYKIVRQNSGIYKKVSVTLDKLPPICSV</sequence>
<dbReference type="Proteomes" id="UP000273143">
    <property type="component" value="Chromosome"/>
</dbReference>
<evidence type="ECO:0000313" key="2">
    <source>
        <dbReference type="EMBL" id="AZS51388.1"/>
    </source>
</evidence>
<evidence type="ECO:0000256" key="1">
    <source>
        <dbReference type="SAM" id="SignalP"/>
    </source>
</evidence>
<proteinExistence type="predicted"/>
<name>A0A3S9XGA2_9GAMM</name>
<dbReference type="KEGG" id="emo:DM558_11670"/>
<dbReference type="EMBL" id="CP029822">
    <property type="protein sequence ID" value="AZS51388.1"/>
    <property type="molecule type" value="Genomic_DNA"/>
</dbReference>
<evidence type="ECO:0000313" key="3">
    <source>
        <dbReference type="Proteomes" id="UP000273143"/>
    </source>
</evidence>
<keyword evidence="3" id="KW-1185">Reference proteome</keyword>
<accession>A0A3S9XGA2</accession>
<organism evidence="2 3">
    <name type="scientific">Entomomonas moraniae</name>
    <dbReference type="NCBI Taxonomy" id="2213226"/>
    <lineage>
        <taxon>Bacteria</taxon>
        <taxon>Pseudomonadati</taxon>
        <taxon>Pseudomonadota</taxon>
        <taxon>Gammaproteobacteria</taxon>
        <taxon>Pseudomonadales</taxon>
        <taxon>Pseudomonadaceae</taxon>
        <taxon>Entomomonas</taxon>
    </lineage>
</organism>
<gene>
    <name evidence="2" type="ORF">DM558_11670</name>
</gene>
<keyword evidence="1" id="KW-0732">Signal</keyword>
<feature type="signal peptide" evidence="1">
    <location>
        <begin position="1"/>
        <end position="18"/>
    </location>
</feature>
<feature type="chain" id="PRO_5019147129" evidence="1">
    <location>
        <begin position="19"/>
        <end position="171"/>
    </location>
</feature>
<dbReference type="RefSeq" id="WP_127164146.1">
    <property type="nucleotide sequence ID" value="NZ_CP029822.1"/>
</dbReference>
<reference evidence="3" key="1">
    <citation type="submission" date="2018-06" db="EMBL/GenBank/DDBJ databases">
        <title>Complete genome of Pseudomonas insecticola strain QZS01.</title>
        <authorList>
            <person name="Wang J."/>
            <person name="Su Q."/>
        </authorList>
    </citation>
    <scope>NUCLEOTIDE SEQUENCE [LARGE SCALE GENOMIC DNA]</scope>
    <source>
        <strain evidence="3">QZS01</strain>
    </source>
</reference>